<dbReference type="AlphaFoldDB" id="A0A364NBD4"/>
<comment type="caution">
    <text evidence="3">The sequence shown here is derived from an EMBL/GenBank/DDBJ whole genome shotgun (WGS) entry which is preliminary data.</text>
</comment>
<feature type="domain" description="Heterokaryon incompatibility" evidence="2">
    <location>
        <begin position="2"/>
        <end position="98"/>
    </location>
</feature>
<evidence type="ECO:0000313" key="4">
    <source>
        <dbReference type="Proteomes" id="UP000249619"/>
    </source>
</evidence>
<dbReference type="STRING" id="183478.A0A364NBD4"/>
<dbReference type="PANTHER" id="PTHR24148">
    <property type="entry name" value="ANKYRIN REPEAT DOMAIN-CONTAINING PROTEIN 39 HOMOLOG-RELATED"/>
    <property type="match status" value="1"/>
</dbReference>
<keyword evidence="4" id="KW-1185">Reference proteome</keyword>
<feature type="compositionally biased region" description="Basic and acidic residues" evidence="1">
    <location>
        <begin position="755"/>
        <end position="767"/>
    </location>
</feature>
<dbReference type="Pfam" id="PF06985">
    <property type="entry name" value="HET"/>
    <property type="match status" value="1"/>
</dbReference>
<evidence type="ECO:0000259" key="2">
    <source>
        <dbReference type="Pfam" id="PF06985"/>
    </source>
</evidence>
<dbReference type="InterPro" id="IPR010730">
    <property type="entry name" value="HET"/>
</dbReference>
<dbReference type="PANTHER" id="PTHR24148:SF64">
    <property type="entry name" value="HETEROKARYON INCOMPATIBILITY DOMAIN-CONTAINING PROTEIN"/>
    <property type="match status" value="1"/>
</dbReference>
<proteinExistence type="predicted"/>
<evidence type="ECO:0000313" key="3">
    <source>
        <dbReference type="EMBL" id="RAR14638.1"/>
    </source>
</evidence>
<reference evidence="4" key="1">
    <citation type="submission" date="2018-05" db="EMBL/GenBank/DDBJ databases">
        <title>Draft genome sequence of Stemphylium lycopersici strain CIDEFI 213.</title>
        <authorList>
            <person name="Medina R."/>
            <person name="Franco M.E.E."/>
            <person name="Lucentini C.G."/>
            <person name="Saparrat M.C.N."/>
            <person name="Balatti P.A."/>
        </authorList>
    </citation>
    <scope>NUCLEOTIDE SEQUENCE [LARGE SCALE GENOMIC DNA]</scope>
    <source>
        <strain evidence="4">CIDEFI 213</strain>
    </source>
</reference>
<protein>
    <submittedName>
        <fullName evidence="3">HET-domain-containing protein</fullName>
    </submittedName>
</protein>
<organism evidence="3 4">
    <name type="scientific">Stemphylium lycopersici</name>
    <name type="common">Tomato gray leaf spot disease fungus</name>
    <name type="synonym">Thyrospora lycopersici</name>
    <dbReference type="NCBI Taxonomy" id="183478"/>
    <lineage>
        <taxon>Eukaryota</taxon>
        <taxon>Fungi</taxon>
        <taxon>Dikarya</taxon>
        <taxon>Ascomycota</taxon>
        <taxon>Pezizomycotina</taxon>
        <taxon>Dothideomycetes</taxon>
        <taxon>Pleosporomycetidae</taxon>
        <taxon>Pleosporales</taxon>
        <taxon>Pleosporineae</taxon>
        <taxon>Pleosporaceae</taxon>
        <taxon>Stemphylium</taxon>
    </lineage>
</organism>
<gene>
    <name evidence="3" type="ORF">DDE83_002038</name>
</gene>
<dbReference type="InterPro" id="IPR052895">
    <property type="entry name" value="HetReg/Transcr_Mod"/>
</dbReference>
<sequence length="873" mass="101094">MVRTLWIDAICIDQANPEERNQQVQMMSRIYTRSANVCIWLGEDGDEDQRAINFIREEITHLKEFDAISSDEKYSEKWHALMMLMQREWFSRRWVVQEISLAKDAQIYCGPYSVPWKEFAVAVELFVEVETATHRLSEVMWKDKKFQHVPGMFEYVSELGASLLVQATGKVFRAHGTPMDNDNDDYEKTEDSPGWIENVHTIDPLDRRSLLSLEYLVTTMSIFRATECRDSIYSMLAIARDAAPFADPNRSFDDVSLSMTLFDSFLAEKPFRVDYSRQYSDVCRDFVEFCIQRAHAREPVQALDILCRPWALEPPHSKSIRLSPKDSTRKRDEDRLKPRRELSWRKRVCESQWKSKKRKWILVKTECDTWVEDERTMEEYWKENEMKENKAILDPSWAYTSGLCQRDSWRKAIGWERVQALVKGPKARSLKVLARGKSARDPSSEEISHDLDLPSWVCRAKKAPFELYAHPGMNIKKTGRANANPLVGEPKDGHRNYSAAQTKGVTLGSSDGLKFRKRPCAGHYSLYVKGFIIDEVEAVAEASQGGNIPRSWLDLGGWESPYDKDPPAELWRTLVADRGFDNRNPPYYYARACRESVNRGAIASGRVNTTALINNERNSIIAEFCRRVHAVIWARSMFRTKSGNLGIAASDIKVGDQICILYGCTVPVVLRKKQKDPKNQKDDEFEDQFEAFKSCFQKLERIMVRKYRYNTKKSEDPNWEKQVKKNTVRVNRELTVFKSDFEEDQKKKEQRKKAREKDRKEEEERGTGHRWKAKLMAKLMKIPLIVDHVWIVDLSSIAFIALASIGKSTSTAVFSSIGIPTLLYLLGKGTFQDAENYYIFKGESYVHGYMDGEALRAKFYREKGAEDQIFELR</sequence>
<dbReference type="Proteomes" id="UP000249619">
    <property type="component" value="Unassembled WGS sequence"/>
</dbReference>
<accession>A0A364NBD4</accession>
<dbReference type="OrthoDB" id="3477286at2759"/>
<evidence type="ECO:0000256" key="1">
    <source>
        <dbReference type="SAM" id="MobiDB-lite"/>
    </source>
</evidence>
<feature type="region of interest" description="Disordered" evidence="1">
    <location>
        <begin position="745"/>
        <end position="767"/>
    </location>
</feature>
<name>A0A364NBD4_STELY</name>
<dbReference type="EMBL" id="QGDH01000020">
    <property type="protein sequence ID" value="RAR14638.1"/>
    <property type="molecule type" value="Genomic_DNA"/>
</dbReference>